<accession>A0A9P8YJ91</accession>
<gene>
    <name evidence="2" type="ORF">B0I36DRAFT_311989</name>
</gene>
<protein>
    <submittedName>
        <fullName evidence="2">Uncharacterized protein</fullName>
    </submittedName>
</protein>
<dbReference type="GeneID" id="70181986"/>
<sequence length="349" mass="37745">MLLSQIEFCRGSVKRSPSSRSLYHVWISRPQFIPCMLDIGRATQYRAWHAGREVACPPQPRGHDGSVAQLCPARLTPSFRQISYVRAWTRCCRVYPRTQGAVPGGSRALDQPSGSRNHCQTLLAKGLLVAVAPICCNNAPGSQRTSMHPSEECSHKQARKGIEAKHRKQRRAAQPATSASRKRQIPSCRGYVQGDLQLQVALAALAGLLCRCGFPQLHAGVGGKGSQIPGHGDLVEAGKGACEADNCAAQGGTFLAGCVPAPISAVGARKSRSLCSYGTRGPPDLLWRWSIAPMQAWEISSRQHQACMWAWGGLSNIEWHIVDPQILGLQATFWVPGTGLQRDGSRVAS</sequence>
<comment type="caution">
    <text evidence="2">The sequence shown here is derived from an EMBL/GenBank/DDBJ whole genome shotgun (WGS) entry which is preliminary data.</text>
</comment>
<organism evidence="2 3">
    <name type="scientific">Microdochium trichocladiopsis</name>
    <dbReference type="NCBI Taxonomy" id="1682393"/>
    <lineage>
        <taxon>Eukaryota</taxon>
        <taxon>Fungi</taxon>
        <taxon>Dikarya</taxon>
        <taxon>Ascomycota</taxon>
        <taxon>Pezizomycotina</taxon>
        <taxon>Sordariomycetes</taxon>
        <taxon>Xylariomycetidae</taxon>
        <taxon>Xylariales</taxon>
        <taxon>Microdochiaceae</taxon>
        <taxon>Microdochium</taxon>
    </lineage>
</organism>
<name>A0A9P8YJ91_9PEZI</name>
<dbReference type="EMBL" id="JAGTJQ010000001">
    <property type="protein sequence ID" value="KAH7041033.1"/>
    <property type="molecule type" value="Genomic_DNA"/>
</dbReference>
<evidence type="ECO:0000313" key="3">
    <source>
        <dbReference type="Proteomes" id="UP000756346"/>
    </source>
</evidence>
<proteinExistence type="predicted"/>
<reference evidence="2" key="1">
    <citation type="journal article" date="2021" name="Nat. Commun.">
        <title>Genetic determinants of endophytism in the Arabidopsis root mycobiome.</title>
        <authorList>
            <person name="Mesny F."/>
            <person name="Miyauchi S."/>
            <person name="Thiergart T."/>
            <person name="Pickel B."/>
            <person name="Atanasova L."/>
            <person name="Karlsson M."/>
            <person name="Huettel B."/>
            <person name="Barry K.W."/>
            <person name="Haridas S."/>
            <person name="Chen C."/>
            <person name="Bauer D."/>
            <person name="Andreopoulos W."/>
            <person name="Pangilinan J."/>
            <person name="LaButti K."/>
            <person name="Riley R."/>
            <person name="Lipzen A."/>
            <person name="Clum A."/>
            <person name="Drula E."/>
            <person name="Henrissat B."/>
            <person name="Kohler A."/>
            <person name="Grigoriev I.V."/>
            <person name="Martin F.M."/>
            <person name="Hacquard S."/>
        </authorList>
    </citation>
    <scope>NUCLEOTIDE SEQUENCE</scope>
    <source>
        <strain evidence="2">MPI-CAGE-CH-0230</strain>
    </source>
</reference>
<dbReference type="AlphaFoldDB" id="A0A9P8YJ91"/>
<evidence type="ECO:0000256" key="1">
    <source>
        <dbReference type="SAM" id="MobiDB-lite"/>
    </source>
</evidence>
<feature type="region of interest" description="Disordered" evidence="1">
    <location>
        <begin position="141"/>
        <end position="181"/>
    </location>
</feature>
<dbReference type="RefSeq" id="XP_046019088.1">
    <property type="nucleotide sequence ID" value="XM_046152440.1"/>
</dbReference>
<keyword evidence="3" id="KW-1185">Reference proteome</keyword>
<dbReference type="Proteomes" id="UP000756346">
    <property type="component" value="Unassembled WGS sequence"/>
</dbReference>
<evidence type="ECO:0000313" key="2">
    <source>
        <dbReference type="EMBL" id="KAH7041033.1"/>
    </source>
</evidence>
<feature type="compositionally biased region" description="Basic and acidic residues" evidence="1">
    <location>
        <begin position="149"/>
        <end position="164"/>
    </location>
</feature>